<accession>A0A917A9Y5</accession>
<proteinExistence type="predicted"/>
<reference evidence="1" key="1">
    <citation type="journal article" date="2014" name="Int. J. Syst. Evol. Microbiol.">
        <title>Complete genome sequence of Corynebacterium casei LMG S-19264T (=DSM 44701T), isolated from a smear-ripened cheese.</title>
        <authorList>
            <consortium name="US DOE Joint Genome Institute (JGI-PGF)"/>
            <person name="Walter F."/>
            <person name="Albersmeier A."/>
            <person name="Kalinowski J."/>
            <person name="Ruckert C."/>
        </authorList>
    </citation>
    <scope>NUCLEOTIDE SEQUENCE</scope>
    <source>
        <strain evidence="1">CGMCC 1.15533</strain>
    </source>
</reference>
<name>A0A917A9Y5_9STRE</name>
<sequence>MKSTGIKNSSFAFEPSKQVAKMLTLMLDEYYISKIEYALLSLRKRVKPNVPRTSGLTLLLLNYQTATLQI</sequence>
<evidence type="ECO:0000313" key="2">
    <source>
        <dbReference type="Proteomes" id="UP000660801"/>
    </source>
</evidence>
<comment type="caution">
    <text evidence="1">The sequence shown here is derived from an EMBL/GenBank/DDBJ whole genome shotgun (WGS) entry which is preliminary data.</text>
</comment>
<dbReference type="EMBL" id="BMJN01000035">
    <property type="protein sequence ID" value="GGE35804.1"/>
    <property type="molecule type" value="Genomic_DNA"/>
</dbReference>
<dbReference type="Proteomes" id="UP000660801">
    <property type="component" value="Unassembled WGS sequence"/>
</dbReference>
<reference evidence="1" key="2">
    <citation type="submission" date="2020-09" db="EMBL/GenBank/DDBJ databases">
        <authorList>
            <person name="Sun Q."/>
            <person name="Zhou Y."/>
        </authorList>
    </citation>
    <scope>NUCLEOTIDE SEQUENCE</scope>
    <source>
        <strain evidence="1">CGMCC 1.15533</strain>
    </source>
</reference>
<evidence type="ECO:0000313" key="1">
    <source>
        <dbReference type="EMBL" id="GGE35804.1"/>
    </source>
</evidence>
<protein>
    <submittedName>
        <fullName evidence="1">Uncharacterized protein</fullName>
    </submittedName>
</protein>
<gene>
    <name evidence="1" type="ORF">GCM10011510_16440</name>
</gene>
<organism evidence="1 2">
    <name type="scientific">Streptococcus himalayensis</name>
    <dbReference type="NCBI Taxonomy" id="1888195"/>
    <lineage>
        <taxon>Bacteria</taxon>
        <taxon>Bacillati</taxon>
        <taxon>Bacillota</taxon>
        <taxon>Bacilli</taxon>
        <taxon>Lactobacillales</taxon>
        <taxon>Streptococcaceae</taxon>
        <taxon>Streptococcus</taxon>
    </lineage>
</organism>
<dbReference type="AlphaFoldDB" id="A0A917A9Y5"/>
<keyword evidence="2" id="KW-1185">Reference proteome</keyword>